<feature type="transmembrane region" description="Helical" evidence="1">
    <location>
        <begin position="40"/>
        <end position="58"/>
    </location>
</feature>
<accession>A0A0U1P3N9</accession>
<dbReference type="Proteomes" id="UP000199087">
    <property type="component" value="Unassembled WGS sequence"/>
</dbReference>
<proteinExistence type="predicted"/>
<sequence length="92" mass="10573">MHLGKWSVPVNIISLLWIVFFDILIVLDVTFGSYTMHYTTGKAFLVIIAAVALLYYTFAKRAYKGPYLGSYAEVNYRLNKREDAQSQVEEMV</sequence>
<dbReference type="AlphaFoldDB" id="A0A0U1P3N9"/>
<keyword evidence="1" id="KW-1133">Transmembrane helix</keyword>
<keyword evidence="1" id="KW-0812">Transmembrane</keyword>
<evidence type="ECO:0000313" key="3">
    <source>
        <dbReference type="Proteomes" id="UP000199087"/>
    </source>
</evidence>
<organism evidence="2 3">
    <name type="scientific">Neobacillus massiliamazoniensis</name>
    <dbReference type="NCBI Taxonomy" id="1499688"/>
    <lineage>
        <taxon>Bacteria</taxon>
        <taxon>Bacillati</taxon>
        <taxon>Bacillota</taxon>
        <taxon>Bacilli</taxon>
        <taxon>Bacillales</taxon>
        <taxon>Bacillaceae</taxon>
        <taxon>Neobacillus</taxon>
    </lineage>
</organism>
<evidence type="ECO:0000313" key="2">
    <source>
        <dbReference type="EMBL" id="CRK84826.1"/>
    </source>
</evidence>
<keyword evidence="3" id="KW-1185">Reference proteome</keyword>
<evidence type="ECO:0000256" key="1">
    <source>
        <dbReference type="SAM" id="Phobius"/>
    </source>
</evidence>
<gene>
    <name evidence="2" type="ORF">BN000_04876</name>
</gene>
<dbReference type="RefSeq" id="WP_090639145.1">
    <property type="nucleotide sequence ID" value="NZ_CVRB01000005.1"/>
</dbReference>
<feature type="transmembrane region" description="Helical" evidence="1">
    <location>
        <begin position="12"/>
        <end position="34"/>
    </location>
</feature>
<reference evidence="3" key="1">
    <citation type="submission" date="2015-05" db="EMBL/GenBank/DDBJ databases">
        <authorList>
            <person name="Urmite Genomes"/>
        </authorList>
    </citation>
    <scope>NUCLEOTIDE SEQUENCE [LARGE SCALE GENOMIC DNA]</scope>
    <source>
        <strain evidence="3">LF1</strain>
    </source>
</reference>
<name>A0A0U1P3N9_9BACI</name>
<protein>
    <submittedName>
        <fullName evidence="2">Uncharacterized protein</fullName>
    </submittedName>
</protein>
<keyword evidence="1" id="KW-0472">Membrane</keyword>
<dbReference type="STRING" id="1499688.BN000_04876"/>
<dbReference type="EMBL" id="CVRB01000005">
    <property type="protein sequence ID" value="CRK84826.1"/>
    <property type="molecule type" value="Genomic_DNA"/>
</dbReference>